<evidence type="ECO:0008006" key="3">
    <source>
        <dbReference type="Google" id="ProtNLM"/>
    </source>
</evidence>
<evidence type="ECO:0000313" key="2">
    <source>
        <dbReference type="Proteomes" id="UP000703893"/>
    </source>
</evidence>
<evidence type="ECO:0000313" key="1">
    <source>
        <dbReference type="EMBL" id="MBM3275122.1"/>
    </source>
</evidence>
<dbReference type="InterPro" id="IPR023074">
    <property type="entry name" value="HMG_CoA_Rdtase_cat_sf"/>
</dbReference>
<dbReference type="PANTHER" id="PTHR10572:SF24">
    <property type="entry name" value="3-HYDROXY-3-METHYLGLUTARYL-COENZYME A REDUCTASE"/>
    <property type="match status" value="1"/>
</dbReference>
<dbReference type="AlphaFoldDB" id="A0A937X5F0"/>
<feature type="non-terminal residue" evidence="1">
    <location>
        <position position="1"/>
    </location>
</feature>
<dbReference type="InterPro" id="IPR009029">
    <property type="entry name" value="HMG_CoA_Rdtase_sub-bd_dom_sf"/>
</dbReference>
<accession>A0A937X5F0</accession>
<dbReference type="GO" id="GO:0004420">
    <property type="term" value="F:hydroxymethylglutaryl-CoA reductase (NADPH) activity"/>
    <property type="evidence" value="ECO:0007669"/>
    <property type="project" value="InterPro"/>
</dbReference>
<dbReference type="PRINTS" id="PR00071">
    <property type="entry name" value="HMGCOARDTASE"/>
</dbReference>
<dbReference type="PANTHER" id="PTHR10572">
    <property type="entry name" value="3-HYDROXY-3-METHYLGLUTARYL-COENZYME A REDUCTASE"/>
    <property type="match status" value="1"/>
</dbReference>
<dbReference type="EMBL" id="VGJX01000452">
    <property type="protein sequence ID" value="MBM3275122.1"/>
    <property type="molecule type" value="Genomic_DNA"/>
</dbReference>
<name>A0A937X5F0_9BACT</name>
<dbReference type="GO" id="GO:0015936">
    <property type="term" value="P:coenzyme A metabolic process"/>
    <property type="evidence" value="ECO:0007669"/>
    <property type="project" value="InterPro"/>
</dbReference>
<dbReference type="SUPFAM" id="SSF56542">
    <property type="entry name" value="Substrate-binding domain of HMG-CoA reductase"/>
    <property type="match status" value="1"/>
</dbReference>
<proteinExistence type="predicted"/>
<sequence>WYVDSQLGAEKKVNAMTYTTSMRGKRVVAEVHLKRDAMKSILKVTPEDLFEALVAGLAPTMAAGMLGCNVNFANVVAAIFTATGQDIATVPESCQGQISFRLTDDGMYFGALLPNLVVATIGGGTQLPSQKACLDMLGCAGSGKAKKLAEIVGAATMCLDISTYAAIAADHFVQAHEKLGRNRPRTGPIILPPGLMPPTR</sequence>
<dbReference type="Proteomes" id="UP000703893">
    <property type="component" value="Unassembled WGS sequence"/>
</dbReference>
<reference evidence="1 2" key="1">
    <citation type="submission" date="2019-03" db="EMBL/GenBank/DDBJ databases">
        <title>Lake Tanganyika Metagenome-Assembled Genomes (MAGs).</title>
        <authorList>
            <person name="Tran P."/>
        </authorList>
    </citation>
    <scope>NUCLEOTIDE SEQUENCE [LARGE SCALE GENOMIC DNA]</scope>
    <source>
        <strain evidence="1">K_DeepCast_65m_m2_236</strain>
    </source>
</reference>
<dbReference type="Gene3D" id="3.90.770.10">
    <property type="entry name" value="3-hydroxy-3-methylglutaryl-coenzyme A Reductase, Chain A, domain 2"/>
    <property type="match status" value="1"/>
</dbReference>
<dbReference type="Pfam" id="PF00368">
    <property type="entry name" value="HMG-CoA_red"/>
    <property type="match status" value="1"/>
</dbReference>
<protein>
    <recommendedName>
        <fullName evidence="3">Hydroxymethylglutaryl-CoA reductase (NADPH)</fullName>
    </recommendedName>
</protein>
<dbReference type="PROSITE" id="PS50065">
    <property type="entry name" value="HMG_COA_REDUCTASE_4"/>
    <property type="match status" value="1"/>
</dbReference>
<gene>
    <name evidence="1" type="ORF">FJZ00_08205</name>
</gene>
<dbReference type="InterPro" id="IPR002202">
    <property type="entry name" value="HMG_CoA_Rdtase"/>
</dbReference>
<organism evidence="1 2">
    <name type="scientific">Candidatus Tanganyikabacteria bacterium</name>
    <dbReference type="NCBI Taxonomy" id="2961651"/>
    <lineage>
        <taxon>Bacteria</taxon>
        <taxon>Bacillati</taxon>
        <taxon>Candidatus Sericytochromatia</taxon>
        <taxon>Candidatus Tanganyikabacteria</taxon>
    </lineage>
</organism>
<comment type="caution">
    <text evidence="1">The sequence shown here is derived from an EMBL/GenBank/DDBJ whole genome shotgun (WGS) entry which is preliminary data.</text>
</comment>